<protein>
    <recommendedName>
        <fullName evidence="6">STAS domain-containing protein</fullName>
    </recommendedName>
</protein>
<evidence type="ECO:0000256" key="3">
    <source>
        <dbReference type="ARBA" id="ARBA00022989"/>
    </source>
</evidence>
<dbReference type="Pfam" id="PF00916">
    <property type="entry name" value="Sulfate_transp"/>
    <property type="match status" value="1"/>
</dbReference>
<evidence type="ECO:0000256" key="5">
    <source>
        <dbReference type="SAM" id="Phobius"/>
    </source>
</evidence>
<gene>
    <name evidence="7" type="ORF">PV328_000777</name>
</gene>
<evidence type="ECO:0000313" key="8">
    <source>
        <dbReference type="Proteomes" id="UP001168990"/>
    </source>
</evidence>
<dbReference type="Proteomes" id="UP001168990">
    <property type="component" value="Unassembled WGS sequence"/>
</dbReference>
<feature type="transmembrane region" description="Helical" evidence="5">
    <location>
        <begin position="6"/>
        <end position="26"/>
    </location>
</feature>
<evidence type="ECO:0000313" key="7">
    <source>
        <dbReference type="EMBL" id="KAK0176662.1"/>
    </source>
</evidence>
<feature type="transmembrane region" description="Helical" evidence="5">
    <location>
        <begin position="38"/>
        <end position="58"/>
    </location>
</feature>
<reference evidence="7" key="1">
    <citation type="journal article" date="2023" name="bioRxiv">
        <title>Scaffold-level genome assemblies of two parasitoid biocontrol wasps reveal the parthenogenesis mechanism and an associated novel virus.</title>
        <authorList>
            <person name="Inwood S."/>
            <person name="Skelly J."/>
            <person name="Guhlin J."/>
            <person name="Harrop T."/>
            <person name="Goldson S."/>
            <person name="Dearden P."/>
        </authorList>
    </citation>
    <scope>NUCLEOTIDE SEQUENCE</scope>
    <source>
        <strain evidence="7">Irish</strain>
        <tissue evidence="7">Whole body</tissue>
    </source>
</reference>
<feature type="domain" description="STAS" evidence="6">
    <location>
        <begin position="403"/>
        <end position="471"/>
    </location>
</feature>
<dbReference type="Pfam" id="PF01740">
    <property type="entry name" value="STAS"/>
    <property type="match status" value="1"/>
</dbReference>
<evidence type="ECO:0000256" key="4">
    <source>
        <dbReference type="ARBA" id="ARBA00023136"/>
    </source>
</evidence>
<dbReference type="PANTHER" id="PTHR11814">
    <property type="entry name" value="SULFATE TRANSPORTER"/>
    <property type="match status" value="1"/>
</dbReference>
<feature type="transmembrane region" description="Helical" evidence="5">
    <location>
        <begin position="149"/>
        <end position="172"/>
    </location>
</feature>
<feature type="transmembrane region" description="Helical" evidence="5">
    <location>
        <begin position="287"/>
        <end position="304"/>
    </location>
</feature>
<proteinExistence type="predicted"/>
<keyword evidence="2 5" id="KW-0812">Transmembrane</keyword>
<organism evidence="7 8">
    <name type="scientific">Microctonus aethiopoides</name>
    <dbReference type="NCBI Taxonomy" id="144406"/>
    <lineage>
        <taxon>Eukaryota</taxon>
        <taxon>Metazoa</taxon>
        <taxon>Ecdysozoa</taxon>
        <taxon>Arthropoda</taxon>
        <taxon>Hexapoda</taxon>
        <taxon>Insecta</taxon>
        <taxon>Pterygota</taxon>
        <taxon>Neoptera</taxon>
        <taxon>Endopterygota</taxon>
        <taxon>Hymenoptera</taxon>
        <taxon>Apocrita</taxon>
        <taxon>Ichneumonoidea</taxon>
        <taxon>Braconidae</taxon>
        <taxon>Euphorinae</taxon>
        <taxon>Microctonus</taxon>
    </lineage>
</organism>
<name>A0AA39FVL1_9HYME</name>
<sequence length="490" mass="53459">MACFVYVIFGSCKNITIGPTAIMALMIQPLVINYGPDIAVLICFLKGCIISLLSIFHLGFLLDFISLPVITGFTSAAAITIASSQFKPLLGIPLLRRSEKFVDGIVSIFKNLDKINVWDVVLGITTLISLIILKNIPGKRTGGSKILKIGWMITLGRNAIVVIFGILIAFIFDKYGMKPFHLTGTMGQGLPPFTPPPFSTTFNNNTYNFIELTRNMGTTLFTIPIISTIEHIAIAKAFAKGKSLDATQEMLALGLCNIIGSFVRSMPVTGSFTRTAVNHASGVRTPLGGIFTGGLVLLAAGLLANTFKLIPKATLAAVIISAMYFMLDFQTYRLFWRAKKLDFLTMIVTLFACVFISLEIGIAIGVSLNLILLLYFSARPAVKIISEQANECAIIYVTPEEALTFPAAENLRKKIMKACEESASNVIFNCKNLKRIDATVAKNVKLLAQDLILRGQELIIINSSADINHVFNIIAPELSNKFKNLESSNL</sequence>
<dbReference type="EMBL" id="JAQQBS010000001">
    <property type="protein sequence ID" value="KAK0176662.1"/>
    <property type="molecule type" value="Genomic_DNA"/>
</dbReference>
<dbReference type="InterPro" id="IPR002645">
    <property type="entry name" value="STAS_dom"/>
</dbReference>
<keyword evidence="4 5" id="KW-0472">Membrane</keyword>
<comment type="caution">
    <text evidence="7">The sequence shown here is derived from an EMBL/GenBank/DDBJ whole genome shotgun (WGS) entry which is preliminary data.</text>
</comment>
<evidence type="ECO:0000259" key="6">
    <source>
        <dbReference type="PROSITE" id="PS50801"/>
    </source>
</evidence>
<accession>A0AA39FVL1</accession>
<dbReference type="PROSITE" id="PS50801">
    <property type="entry name" value="STAS"/>
    <property type="match status" value="1"/>
</dbReference>
<keyword evidence="3 5" id="KW-1133">Transmembrane helix</keyword>
<comment type="subcellular location">
    <subcellularLocation>
        <location evidence="1">Membrane</location>
        <topology evidence="1">Multi-pass membrane protein</topology>
    </subcellularLocation>
</comment>
<evidence type="ECO:0000256" key="2">
    <source>
        <dbReference type="ARBA" id="ARBA00022692"/>
    </source>
</evidence>
<dbReference type="Gene3D" id="3.30.750.24">
    <property type="entry name" value="STAS domain"/>
    <property type="match status" value="1"/>
</dbReference>
<dbReference type="InterPro" id="IPR001902">
    <property type="entry name" value="SLC26A/SulP_fam"/>
</dbReference>
<dbReference type="AlphaFoldDB" id="A0AA39FVL1"/>
<feature type="transmembrane region" description="Helical" evidence="5">
    <location>
        <begin position="117"/>
        <end position="137"/>
    </location>
</feature>
<evidence type="ECO:0000256" key="1">
    <source>
        <dbReference type="ARBA" id="ARBA00004141"/>
    </source>
</evidence>
<dbReference type="GO" id="GO:0055085">
    <property type="term" value="P:transmembrane transport"/>
    <property type="evidence" value="ECO:0007669"/>
    <property type="project" value="InterPro"/>
</dbReference>
<dbReference type="InterPro" id="IPR011547">
    <property type="entry name" value="SLC26A/SulP_dom"/>
</dbReference>
<reference evidence="7" key="2">
    <citation type="submission" date="2023-03" db="EMBL/GenBank/DDBJ databases">
        <authorList>
            <person name="Inwood S.N."/>
            <person name="Skelly J.G."/>
            <person name="Guhlin J."/>
            <person name="Harrop T.W.R."/>
            <person name="Goldson S.G."/>
            <person name="Dearden P.K."/>
        </authorList>
    </citation>
    <scope>NUCLEOTIDE SEQUENCE</scope>
    <source>
        <strain evidence="7">Irish</strain>
        <tissue evidence="7">Whole body</tissue>
    </source>
</reference>
<keyword evidence="8" id="KW-1185">Reference proteome</keyword>
<feature type="transmembrane region" description="Helical" evidence="5">
    <location>
        <begin position="347"/>
        <end position="376"/>
    </location>
</feature>
<feature type="transmembrane region" description="Helical" evidence="5">
    <location>
        <begin position="64"/>
        <end position="82"/>
    </location>
</feature>
<dbReference type="InterPro" id="IPR036513">
    <property type="entry name" value="STAS_dom_sf"/>
</dbReference>
<dbReference type="SUPFAM" id="SSF52091">
    <property type="entry name" value="SpoIIaa-like"/>
    <property type="match status" value="1"/>
</dbReference>
<feature type="transmembrane region" description="Helical" evidence="5">
    <location>
        <begin position="309"/>
        <end position="327"/>
    </location>
</feature>
<dbReference type="GO" id="GO:0016020">
    <property type="term" value="C:membrane"/>
    <property type="evidence" value="ECO:0007669"/>
    <property type="project" value="UniProtKB-SubCell"/>
</dbReference>